<evidence type="ECO:0000256" key="5">
    <source>
        <dbReference type="ARBA" id="ARBA00022927"/>
    </source>
</evidence>
<evidence type="ECO:0000256" key="3">
    <source>
        <dbReference type="ARBA" id="ARBA00022481"/>
    </source>
</evidence>
<keyword evidence="4" id="KW-0547">Nucleotide-binding</keyword>
<dbReference type="SUPFAM" id="SSF52540">
    <property type="entry name" value="P-loop containing nucleoside triphosphate hydrolases"/>
    <property type="match status" value="1"/>
</dbReference>
<keyword evidence="6" id="KW-0342">GTP-binding</keyword>
<dbReference type="Gene3D" id="3.40.50.300">
    <property type="entry name" value="P-loop containing nucleotide triphosphate hydrolases"/>
    <property type="match status" value="1"/>
</dbReference>
<comment type="subcellular location">
    <subcellularLocation>
        <location evidence="9">Endomembrane system</location>
        <topology evidence="9">Lipid-anchor</topology>
    </subcellularLocation>
</comment>
<evidence type="ECO:0000256" key="6">
    <source>
        <dbReference type="ARBA" id="ARBA00023134"/>
    </source>
</evidence>
<dbReference type="SMART" id="SM00173">
    <property type="entry name" value="RAS"/>
    <property type="match status" value="1"/>
</dbReference>
<dbReference type="CDD" id="cd01863">
    <property type="entry name" value="Rab18"/>
    <property type="match status" value="1"/>
</dbReference>
<evidence type="ECO:0000256" key="1">
    <source>
        <dbReference type="ARBA" id="ARBA00006270"/>
    </source>
</evidence>
<proteinExistence type="inferred from homology"/>
<evidence type="ECO:0000256" key="8">
    <source>
        <dbReference type="ARBA" id="ARBA00023289"/>
    </source>
</evidence>
<sequence>MAADNYDHLFKVLLVGDSAVGKSCLLMRFTADRFDEVTTSTIGVDFRVKYLDVEGKRIKLAVWDTAGQERFRTLTSSYYRGAQGIIFVYDVTRGETFSDLESIWMKEVDIYSNVEAAVKMVVANKVDLESERQVSKQQGIDFARNMGCLYVETSAKTNVAVQQAFEELVLKILETPALVNTALGTGGVKLTQQAAAQASTCSC</sequence>
<evidence type="ECO:0000256" key="7">
    <source>
        <dbReference type="ARBA" id="ARBA00023288"/>
    </source>
</evidence>
<evidence type="ECO:0000256" key="9">
    <source>
        <dbReference type="ARBA" id="ARBA00037868"/>
    </source>
</evidence>
<dbReference type="InterPro" id="IPR050227">
    <property type="entry name" value="Rab"/>
</dbReference>
<gene>
    <name evidence="10" type="ORF">BQ4739_LOCUS10670</name>
</gene>
<comment type="similarity">
    <text evidence="1">Belongs to the small GTPase superfamily. Rab family.</text>
</comment>
<dbReference type="GO" id="GO:0012505">
    <property type="term" value="C:endomembrane system"/>
    <property type="evidence" value="ECO:0007669"/>
    <property type="project" value="UniProtKB-SubCell"/>
</dbReference>
<dbReference type="PROSITE" id="PS51419">
    <property type="entry name" value="RAB"/>
    <property type="match status" value="1"/>
</dbReference>
<dbReference type="InterPro" id="IPR027417">
    <property type="entry name" value="P-loop_NTPase"/>
</dbReference>
<organism evidence="10 11">
    <name type="scientific">Tetradesmus obliquus</name>
    <name type="common">Green alga</name>
    <name type="synonym">Acutodesmus obliquus</name>
    <dbReference type="NCBI Taxonomy" id="3088"/>
    <lineage>
        <taxon>Eukaryota</taxon>
        <taxon>Viridiplantae</taxon>
        <taxon>Chlorophyta</taxon>
        <taxon>core chlorophytes</taxon>
        <taxon>Chlorophyceae</taxon>
        <taxon>CS clade</taxon>
        <taxon>Sphaeropleales</taxon>
        <taxon>Scenedesmaceae</taxon>
        <taxon>Tetradesmus</taxon>
    </lineage>
</organism>
<dbReference type="FunFam" id="3.40.50.300:FF:001312">
    <property type="entry name" value="Ras-related protein Rab-18"/>
    <property type="match status" value="1"/>
</dbReference>
<dbReference type="SMART" id="SM00174">
    <property type="entry name" value="RHO"/>
    <property type="match status" value="1"/>
</dbReference>
<dbReference type="InterPro" id="IPR001806">
    <property type="entry name" value="Small_GTPase"/>
</dbReference>
<keyword evidence="11" id="KW-1185">Reference proteome</keyword>
<dbReference type="Pfam" id="PF00071">
    <property type="entry name" value="Ras"/>
    <property type="match status" value="1"/>
</dbReference>
<accession>A0A383VYA3</accession>
<keyword evidence="8" id="KW-0636">Prenylation</keyword>
<dbReference type="SMART" id="SM00176">
    <property type="entry name" value="RAN"/>
    <property type="match status" value="1"/>
</dbReference>
<protein>
    <submittedName>
        <fullName evidence="10">Uncharacterized protein</fullName>
    </submittedName>
</protein>
<reference evidence="10 11" key="1">
    <citation type="submission" date="2016-10" db="EMBL/GenBank/DDBJ databases">
        <authorList>
            <person name="Cai Z."/>
        </authorList>
    </citation>
    <scope>NUCLEOTIDE SEQUENCE [LARGE SCALE GENOMIC DNA]</scope>
</reference>
<dbReference type="SMART" id="SM00177">
    <property type="entry name" value="ARF"/>
    <property type="match status" value="1"/>
</dbReference>
<keyword evidence="7" id="KW-0449">Lipoprotein</keyword>
<dbReference type="EMBL" id="FNXT01000989">
    <property type="protein sequence ID" value="SZX70457.1"/>
    <property type="molecule type" value="Genomic_DNA"/>
</dbReference>
<dbReference type="InterPro" id="IPR005225">
    <property type="entry name" value="Small_GTP-bd"/>
</dbReference>
<dbReference type="GO" id="GO:0003924">
    <property type="term" value="F:GTPase activity"/>
    <property type="evidence" value="ECO:0007669"/>
    <property type="project" value="InterPro"/>
</dbReference>
<dbReference type="PANTHER" id="PTHR47977">
    <property type="entry name" value="RAS-RELATED PROTEIN RAB"/>
    <property type="match status" value="1"/>
</dbReference>
<evidence type="ECO:0000313" key="10">
    <source>
        <dbReference type="EMBL" id="SZX70457.1"/>
    </source>
</evidence>
<keyword evidence="3" id="KW-0488">Methylation</keyword>
<evidence type="ECO:0000256" key="2">
    <source>
        <dbReference type="ARBA" id="ARBA00022448"/>
    </source>
</evidence>
<evidence type="ECO:0000313" key="11">
    <source>
        <dbReference type="Proteomes" id="UP000256970"/>
    </source>
</evidence>
<dbReference type="PROSITE" id="PS51420">
    <property type="entry name" value="RHO"/>
    <property type="match status" value="1"/>
</dbReference>
<dbReference type="Proteomes" id="UP000256970">
    <property type="component" value="Unassembled WGS sequence"/>
</dbReference>
<keyword evidence="5" id="KW-0653">Protein transport</keyword>
<dbReference type="PRINTS" id="PR00449">
    <property type="entry name" value="RASTRNSFRMNG"/>
</dbReference>
<keyword evidence="2" id="KW-0813">Transport</keyword>
<dbReference type="NCBIfam" id="TIGR00231">
    <property type="entry name" value="small_GTP"/>
    <property type="match status" value="1"/>
</dbReference>
<dbReference type="AlphaFoldDB" id="A0A383VYA3"/>
<dbReference type="PROSITE" id="PS51421">
    <property type="entry name" value="RAS"/>
    <property type="match status" value="1"/>
</dbReference>
<dbReference type="SMART" id="SM00175">
    <property type="entry name" value="RAB"/>
    <property type="match status" value="1"/>
</dbReference>
<dbReference type="STRING" id="3088.A0A383VYA3"/>
<name>A0A383VYA3_TETOB</name>
<evidence type="ECO:0000256" key="4">
    <source>
        <dbReference type="ARBA" id="ARBA00022741"/>
    </source>
</evidence>
<dbReference type="GO" id="GO:0015031">
    <property type="term" value="P:protein transport"/>
    <property type="evidence" value="ECO:0007669"/>
    <property type="project" value="UniProtKB-KW"/>
</dbReference>
<dbReference type="GO" id="GO:0005525">
    <property type="term" value="F:GTP binding"/>
    <property type="evidence" value="ECO:0007669"/>
    <property type="project" value="UniProtKB-KW"/>
</dbReference>